<dbReference type="PROSITE" id="PS50082">
    <property type="entry name" value="WD_REPEATS_2"/>
    <property type="match status" value="1"/>
</dbReference>
<evidence type="ECO:0000256" key="2">
    <source>
        <dbReference type="ARBA" id="ARBA00022737"/>
    </source>
</evidence>
<dbReference type="PANTHER" id="PTHR43991:SF12">
    <property type="entry name" value="WD REPEAT PROTEIN (AFU_ORTHOLOGUE AFUA_8G05640)"/>
    <property type="match status" value="1"/>
</dbReference>
<feature type="repeat" description="WD" evidence="3">
    <location>
        <begin position="439"/>
        <end position="473"/>
    </location>
</feature>
<feature type="compositionally biased region" description="Polar residues" evidence="4">
    <location>
        <begin position="8"/>
        <end position="23"/>
    </location>
</feature>
<gene>
    <name evidence="5" type="ORF">CEUSTIGMA_g4206.t1</name>
</gene>
<evidence type="ECO:0000256" key="1">
    <source>
        <dbReference type="ARBA" id="ARBA00022574"/>
    </source>
</evidence>
<keyword evidence="2" id="KW-0677">Repeat</keyword>
<sequence length="569" mass="63227">MAQAIVGKNNSGTQAIHINQESAPESRHAEDEEMPDIAVDCKGPNITMGSTMGSNENQAGSFTSCTEHMFKTHGHEYLNGDEDARLFKADGVKTLEDSCAYPWRSSSSFCEERHQGQPSTSYKTCEEEEQEEEQEEEEKYEEGVTYADVDDGTWAENNVFSEDEGNEENEQDTTADQLRQGRDIQGIPWDRLNFSRSHYRTMRLRSYRNYTNVLPEEASEYRSEIVASANPTNQRSDGRFYDFTRNSRRVQSTIVHFQLRNLVWSTSRNDVYVVDENCVQHWNSATRELHPVLDLSGGHKARRLPGLGSVQVSTMCVHQSGLLAVGGFHGEMVCLRLHDLSVAFSGRVSRSENGITNGIEICDHLRGQGTCVITSNNDCVLRALSAETFQVTSQVEFQWAVNYAVAQPGGGSSVVAVVGDHEVAQLVDMNDGGAKVAALEAHRDYSFAVAWHPDGNLIATGNQDTSAAIWDIRKVFPTSGPVARLVGKMGAIRSLRFSPDGRFLRFLAMAEPADFVHVYDVKAGYQQVQHVDLFGEIAGIAFSPHSDAFFVGIADVTYSSLLEFERHHD</sequence>
<dbReference type="Pfam" id="PF00400">
    <property type="entry name" value="WD40"/>
    <property type="match status" value="1"/>
</dbReference>
<dbReference type="Gene3D" id="2.130.10.10">
    <property type="entry name" value="YVTN repeat-like/Quinoprotein amine dehydrogenase"/>
    <property type="match status" value="1"/>
</dbReference>
<feature type="region of interest" description="Disordered" evidence="4">
    <location>
        <begin position="1"/>
        <end position="33"/>
    </location>
</feature>
<feature type="compositionally biased region" description="Acidic residues" evidence="4">
    <location>
        <begin position="126"/>
        <end position="140"/>
    </location>
</feature>
<dbReference type="STRING" id="1157962.A0A250X1E5"/>
<proteinExistence type="predicted"/>
<name>A0A250X1E5_9CHLO</name>
<reference evidence="5 6" key="1">
    <citation type="submission" date="2017-08" db="EMBL/GenBank/DDBJ databases">
        <title>Acidophilic green algal genome provides insights into adaptation to an acidic environment.</title>
        <authorList>
            <person name="Hirooka S."/>
            <person name="Hirose Y."/>
            <person name="Kanesaki Y."/>
            <person name="Higuchi S."/>
            <person name="Fujiwara T."/>
            <person name="Onuma R."/>
            <person name="Era A."/>
            <person name="Ohbayashi R."/>
            <person name="Uzuka A."/>
            <person name="Nozaki H."/>
            <person name="Yoshikawa H."/>
            <person name="Miyagishima S.Y."/>
        </authorList>
    </citation>
    <scope>NUCLEOTIDE SEQUENCE [LARGE SCALE GENOMIC DNA]</scope>
    <source>
        <strain evidence="5 6">NIES-2499</strain>
    </source>
</reference>
<dbReference type="InterPro" id="IPR036322">
    <property type="entry name" value="WD40_repeat_dom_sf"/>
</dbReference>
<feature type="region of interest" description="Disordered" evidence="4">
    <location>
        <begin position="107"/>
        <end position="180"/>
    </location>
</feature>
<organism evidence="5 6">
    <name type="scientific">Chlamydomonas eustigma</name>
    <dbReference type="NCBI Taxonomy" id="1157962"/>
    <lineage>
        <taxon>Eukaryota</taxon>
        <taxon>Viridiplantae</taxon>
        <taxon>Chlorophyta</taxon>
        <taxon>core chlorophytes</taxon>
        <taxon>Chlorophyceae</taxon>
        <taxon>CS clade</taxon>
        <taxon>Chlamydomonadales</taxon>
        <taxon>Chlamydomonadaceae</taxon>
        <taxon>Chlamydomonas</taxon>
    </lineage>
</organism>
<dbReference type="Proteomes" id="UP000232323">
    <property type="component" value="Unassembled WGS sequence"/>
</dbReference>
<dbReference type="InterPro" id="IPR015943">
    <property type="entry name" value="WD40/YVTN_repeat-like_dom_sf"/>
</dbReference>
<accession>A0A250X1E5</accession>
<evidence type="ECO:0000313" key="6">
    <source>
        <dbReference type="Proteomes" id="UP000232323"/>
    </source>
</evidence>
<protein>
    <submittedName>
        <fullName evidence="5">Uncharacterized protein</fullName>
    </submittedName>
</protein>
<dbReference type="InterPro" id="IPR019775">
    <property type="entry name" value="WD40_repeat_CS"/>
</dbReference>
<dbReference type="PANTHER" id="PTHR43991">
    <property type="entry name" value="WD REPEAT PROTEIN (AFU_ORTHOLOGUE AFUA_8G05640)-RELATED"/>
    <property type="match status" value="1"/>
</dbReference>
<keyword evidence="6" id="KW-1185">Reference proteome</keyword>
<dbReference type="OrthoDB" id="20669at2759"/>
<feature type="compositionally biased region" description="Acidic residues" evidence="4">
    <location>
        <begin position="161"/>
        <end position="173"/>
    </location>
</feature>
<keyword evidence="1 3" id="KW-0853">WD repeat</keyword>
<evidence type="ECO:0000313" key="5">
    <source>
        <dbReference type="EMBL" id="GAX76759.1"/>
    </source>
</evidence>
<dbReference type="PROSITE" id="PS50294">
    <property type="entry name" value="WD_REPEATS_REGION"/>
    <property type="match status" value="1"/>
</dbReference>
<dbReference type="SUPFAM" id="SSF50978">
    <property type="entry name" value="WD40 repeat-like"/>
    <property type="match status" value="1"/>
</dbReference>
<dbReference type="AlphaFoldDB" id="A0A250X1E5"/>
<dbReference type="EMBL" id="BEGY01000019">
    <property type="protein sequence ID" value="GAX76759.1"/>
    <property type="molecule type" value="Genomic_DNA"/>
</dbReference>
<dbReference type="InterPro" id="IPR001680">
    <property type="entry name" value="WD40_rpt"/>
</dbReference>
<evidence type="ECO:0000256" key="3">
    <source>
        <dbReference type="PROSITE-ProRule" id="PRU00221"/>
    </source>
</evidence>
<dbReference type="SMART" id="SM00320">
    <property type="entry name" value="WD40"/>
    <property type="match status" value="3"/>
</dbReference>
<evidence type="ECO:0000256" key="4">
    <source>
        <dbReference type="SAM" id="MobiDB-lite"/>
    </source>
</evidence>
<dbReference type="PROSITE" id="PS00678">
    <property type="entry name" value="WD_REPEATS_1"/>
    <property type="match status" value="1"/>
</dbReference>
<comment type="caution">
    <text evidence="5">The sequence shown here is derived from an EMBL/GenBank/DDBJ whole genome shotgun (WGS) entry which is preliminary data.</text>
</comment>